<gene>
    <name evidence="4" type="ORF">C6V80_06140</name>
    <name evidence="5" type="ORF">EDC58_0198</name>
</gene>
<evidence type="ECO:0000256" key="1">
    <source>
        <dbReference type="ARBA" id="ARBA00006484"/>
    </source>
</evidence>
<evidence type="ECO:0000256" key="3">
    <source>
        <dbReference type="RuleBase" id="RU000363"/>
    </source>
</evidence>
<dbReference type="Proteomes" id="UP000272781">
    <property type="component" value="Unassembled WGS sequence"/>
</dbReference>
<dbReference type="RefSeq" id="WP_123351632.1">
    <property type="nucleotide sequence ID" value="NZ_CP027432.2"/>
</dbReference>
<dbReference type="InterPro" id="IPR002347">
    <property type="entry name" value="SDR_fam"/>
</dbReference>
<dbReference type="InterPro" id="IPR036291">
    <property type="entry name" value="NAD(P)-bd_dom_sf"/>
</dbReference>
<evidence type="ECO:0000256" key="2">
    <source>
        <dbReference type="ARBA" id="ARBA00023002"/>
    </source>
</evidence>
<keyword evidence="7" id="KW-1185">Reference proteome</keyword>
<reference evidence="7" key="1">
    <citation type="submission" date="2018-03" db="EMBL/GenBank/DDBJ databases">
        <title>A comparative analysis of the Nautiliaceae.</title>
        <authorList>
            <person name="Grosche A."/>
            <person name="Smedile F."/>
            <person name="Vetriani C."/>
        </authorList>
    </citation>
    <scope>NUCLEOTIDE SEQUENCE [LARGE SCALE GENOMIC DNA]</scope>
    <source>
        <strain evidence="7">TB6</strain>
    </source>
</reference>
<dbReference type="AlphaFoldDB" id="A0AAJ4RDS4"/>
<evidence type="ECO:0000313" key="7">
    <source>
        <dbReference type="Proteomes" id="UP000298805"/>
    </source>
</evidence>
<dbReference type="Pfam" id="PF00106">
    <property type="entry name" value="adh_short"/>
    <property type="match status" value="1"/>
</dbReference>
<dbReference type="PRINTS" id="PR00080">
    <property type="entry name" value="SDRFAMILY"/>
</dbReference>
<dbReference type="GO" id="GO:0016616">
    <property type="term" value="F:oxidoreductase activity, acting on the CH-OH group of donors, NAD or NADP as acceptor"/>
    <property type="evidence" value="ECO:0007669"/>
    <property type="project" value="UniProtKB-ARBA"/>
</dbReference>
<dbReference type="EMBL" id="RJVK01000001">
    <property type="protein sequence ID" value="ROR40719.1"/>
    <property type="molecule type" value="Genomic_DNA"/>
</dbReference>
<dbReference type="PRINTS" id="PR00081">
    <property type="entry name" value="GDHRDH"/>
</dbReference>
<dbReference type="PANTHER" id="PTHR42901:SF1">
    <property type="entry name" value="ALCOHOL DEHYDROGENASE"/>
    <property type="match status" value="1"/>
</dbReference>
<reference evidence="5 6" key="2">
    <citation type="submission" date="2018-11" db="EMBL/GenBank/DDBJ databases">
        <title>Genomic Encyclopedia of Type Strains, Phase IV (KMG-IV): sequencing the most valuable type-strain genomes for metagenomic binning, comparative biology and taxonomic classification.</title>
        <authorList>
            <person name="Goeker M."/>
        </authorList>
    </citation>
    <scope>NUCLEOTIDE SEQUENCE [LARGE SCALE GENOMIC DNA]</scope>
    <source>
        <strain evidence="5 6">DSM 27783</strain>
    </source>
</reference>
<dbReference type="FunFam" id="3.40.50.720:FF:000047">
    <property type="entry name" value="NADP-dependent L-serine/L-allo-threonine dehydrogenase"/>
    <property type="match status" value="1"/>
</dbReference>
<evidence type="ECO:0000313" key="5">
    <source>
        <dbReference type="EMBL" id="ROR40719.1"/>
    </source>
</evidence>
<reference evidence="4" key="3">
    <citation type="submission" date="2019-06" db="EMBL/GenBank/DDBJ databases">
        <title>A comparative analysis of the Nautiliaceae.</title>
        <authorList>
            <person name="Grosche A."/>
            <person name="Smedile F."/>
            <person name="Vetriani C."/>
        </authorList>
    </citation>
    <scope>NUCLEOTIDE SEQUENCE</scope>
    <source>
        <strain evidence="4">TB6</strain>
    </source>
</reference>
<evidence type="ECO:0000313" key="4">
    <source>
        <dbReference type="EMBL" id="QCI28554.1"/>
    </source>
</evidence>
<protein>
    <submittedName>
        <fullName evidence="5">NADP-dependent 3-hydroxy acid dehydrogenase YdfG</fullName>
    </submittedName>
    <submittedName>
        <fullName evidence="4">SDR family NAD(P)-dependent oxidoreductase</fullName>
    </submittedName>
</protein>
<accession>A0AAJ4RDS4</accession>
<keyword evidence="2" id="KW-0560">Oxidoreductase</keyword>
<dbReference type="PANTHER" id="PTHR42901">
    <property type="entry name" value="ALCOHOL DEHYDROGENASE"/>
    <property type="match status" value="1"/>
</dbReference>
<dbReference type="SUPFAM" id="SSF51735">
    <property type="entry name" value="NAD(P)-binding Rossmann-fold domains"/>
    <property type="match status" value="1"/>
</dbReference>
<sequence length="252" mass="27750">MNFLENKIALITGASSGIGAATAKKLSEYGVNLILTGRDENKLQQLKNSLQTQTLTFAFDIRNKKEVEKFVNEILSITHIDILVNNAGLALGLEPIDEGDIEDWETMIDTNIKGVLYITKPIFKHMKERNEGHIVNLGSVAGKTAYPGGNVYCATKAALHSLSESLNIDAFGTNIKVSTIAPGAVETEFSNVRFKGDKQKAKKVYEGYVPLSAEDIADTIVCVLNTPPHVNIQYVDIMPTNQRNPYMLYRDS</sequence>
<dbReference type="Gene3D" id="3.40.50.720">
    <property type="entry name" value="NAD(P)-binding Rossmann-like Domain"/>
    <property type="match status" value="1"/>
</dbReference>
<evidence type="ECO:0000313" key="6">
    <source>
        <dbReference type="Proteomes" id="UP000272781"/>
    </source>
</evidence>
<proteinExistence type="inferred from homology"/>
<organism evidence="5 6">
    <name type="scientific">Caminibacter pacificus</name>
    <dbReference type="NCBI Taxonomy" id="1424653"/>
    <lineage>
        <taxon>Bacteria</taxon>
        <taxon>Pseudomonadati</taxon>
        <taxon>Campylobacterota</taxon>
        <taxon>Epsilonproteobacteria</taxon>
        <taxon>Nautiliales</taxon>
        <taxon>Nautiliaceae</taxon>
        <taxon>Caminibacter</taxon>
    </lineage>
</organism>
<name>A0AAJ4RDS4_9BACT</name>
<dbReference type="Proteomes" id="UP000298805">
    <property type="component" value="Chromosome"/>
</dbReference>
<comment type="similarity">
    <text evidence="1 3">Belongs to the short-chain dehydrogenases/reductases (SDR) family.</text>
</comment>
<dbReference type="EMBL" id="CP027432">
    <property type="protein sequence ID" value="QCI28554.1"/>
    <property type="molecule type" value="Genomic_DNA"/>
</dbReference>